<dbReference type="InterPro" id="IPR007475">
    <property type="entry name" value="UbiK"/>
</dbReference>
<dbReference type="Pfam" id="PF04380">
    <property type="entry name" value="BMFP"/>
    <property type="match status" value="1"/>
</dbReference>
<evidence type="ECO:0000313" key="2">
    <source>
        <dbReference type="EMBL" id="TQV88425.1"/>
    </source>
</evidence>
<dbReference type="HAMAP" id="MF_02216">
    <property type="entry name" value="UbiK"/>
    <property type="match status" value="1"/>
</dbReference>
<dbReference type="GO" id="GO:0005829">
    <property type="term" value="C:cytosol"/>
    <property type="evidence" value="ECO:0007669"/>
    <property type="project" value="TreeGrafter"/>
</dbReference>
<protein>
    <recommendedName>
        <fullName evidence="1">Ubiquinone biosynthesis accessory factor UbiK</fullName>
    </recommendedName>
</protein>
<dbReference type="UniPathway" id="UPA00232"/>
<comment type="caution">
    <text evidence="2">The sequence shown here is derived from an EMBL/GenBank/DDBJ whole genome shotgun (WGS) entry which is preliminary data.</text>
</comment>
<dbReference type="Proteomes" id="UP000315439">
    <property type="component" value="Unassembled WGS sequence"/>
</dbReference>
<dbReference type="PANTHER" id="PTHR38040">
    <property type="entry name" value="UBIQUINONE BIOSYNTHESIS ACCESSORY FACTOR UBIK"/>
    <property type="match status" value="1"/>
</dbReference>
<reference evidence="2 3" key="1">
    <citation type="submission" date="2019-07" db="EMBL/GenBank/DDBJ databases">
        <title>Draft genome for Aliikangiella sp. M105.</title>
        <authorList>
            <person name="Wang G."/>
        </authorList>
    </citation>
    <scope>NUCLEOTIDE SEQUENCE [LARGE SCALE GENOMIC DNA]</scope>
    <source>
        <strain evidence="2 3">M105</strain>
    </source>
</reference>
<evidence type="ECO:0000256" key="1">
    <source>
        <dbReference type="HAMAP-Rule" id="MF_02216"/>
    </source>
</evidence>
<dbReference type="OrthoDB" id="5297354at2"/>
<dbReference type="NCBIfam" id="NF047835">
    <property type="entry name" value="UbiqAccUbiK"/>
    <property type="match status" value="1"/>
</dbReference>
<dbReference type="RefSeq" id="WP_142892933.1">
    <property type="nucleotide sequence ID" value="NZ_ML660162.1"/>
</dbReference>
<proteinExistence type="inferred from homology"/>
<dbReference type="GO" id="GO:0006744">
    <property type="term" value="P:ubiquinone biosynthetic process"/>
    <property type="evidence" value="ECO:0007669"/>
    <property type="project" value="UniProtKB-UniRule"/>
</dbReference>
<organism evidence="2 3">
    <name type="scientific">Aliikangiella coralliicola</name>
    <dbReference type="NCBI Taxonomy" id="2592383"/>
    <lineage>
        <taxon>Bacteria</taxon>
        <taxon>Pseudomonadati</taxon>
        <taxon>Pseudomonadota</taxon>
        <taxon>Gammaproteobacteria</taxon>
        <taxon>Oceanospirillales</taxon>
        <taxon>Pleioneaceae</taxon>
        <taxon>Aliikangiella</taxon>
    </lineage>
</organism>
<comment type="subcellular location">
    <subcellularLocation>
        <location evidence="1">Cytoplasm</location>
    </subcellularLocation>
</comment>
<keyword evidence="3" id="KW-1185">Reference proteome</keyword>
<comment type="function">
    <text evidence="1">Required for efficient ubiquinone (coenzyme Q) biosynthesis. UbiK is probably an accessory factor of Ubi enzymes and facilitates ubiquinone biosynthesis by acting as an assembly factor, a targeting factor, or both.</text>
</comment>
<name>A0A545UG59_9GAMM</name>
<sequence>MIDVKKIDEIATKLNDAIPPGAKAFQEDMHAQFKQILQTMLSKMDIVTREEFDVQTKVLAKTRQKIDDLEKAIAALEEKQGQ</sequence>
<dbReference type="PANTHER" id="PTHR38040:SF1">
    <property type="entry name" value="UBIQUINONE BIOSYNTHESIS ACCESSORY FACTOR UBIK"/>
    <property type="match status" value="1"/>
</dbReference>
<dbReference type="AlphaFoldDB" id="A0A545UG59"/>
<comment type="similarity">
    <text evidence="1">Belongs to the UbiK family.</text>
</comment>
<keyword evidence="1" id="KW-0963">Cytoplasm</keyword>
<gene>
    <name evidence="1" type="primary">ubiK</name>
    <name evidence="2" type="ORF">FLL46_07840</name>
</gene>
<comment type="pathway">
    <text evidence="1">Cofactor biosynthesis; ubiquinone biosynthesis.</text>
</comment>
<accession>A0A545UG59</accession>
<keyword evidence="1" id="KW-0831">Ubiquinone biosynthesis</keyword>
<dbReference type="EMBL" id="VIKS01000004">
    <property type="protein sequence ID" value="TQV88425.1"/>
    <property type="molecule type" value="Genomic_DNA"/>
</dbReference>
<evidence type="ECO:0000313" key="3">
    <source>
        <dbReference type="Proteomes" id="UP000315439"/>
    </source>
</evidence>